<organism evidence="2 3">
    <name type="scientific">Prorocentrum cordatum</name>
    <dbReference type="NCBI Taxonomy" id="2364126"/>
    <lineage>
        <taxon>Eukaryota</taxon>
        <taxon>Sar</taxon>
        <taxon>Alveolata</taxon>
        <taxon>Dinophyceae</taxon>
        <taxon>Prorocentrales</taxon>
        <taxon>Prorocentraceae</taxon>
        <taxon>Prorocentrum</taxon>
    </lineage>
</organism>
<dbReference type="Proteomes" id="UP001189429">
    <property type="component" value="Unassembled WGS sequence"/>
</dbReference>
<reference evidence="2" key="1">
    <citation type="submission" date="2023-10" db="EMBL/GenBank/DDBJ databases">
        <authorList>
            <person name="Chen Y."/>
            <person name="Shah S."/>
            <person name="Dougan E. K."/>
            <person name="Thang M."/>
            <person name="Chan C."/>
        </authorList>
    </citation>
    <scope>NUCLEOTIDE SEQUENCE [LARGE SCALE GENOMIC DNA]</scope>
</reference>
<keyword evidence="3" id="KW-1185">Reference proteome</keyword>
<protein>
    <submittedName>
        <fullName evidence="2">Uncharacterized protein</fullName>
    </submittedName>
</protein>
<feature type="compositionally biased region" description="Low complexity" evidence="1">
    <location>
        <begin position="92"/>
        <end position="106"/>
    </location>
</feature>
<dbReference type="EMBL" id="CAUYUJ010018573">
    <property type="protein sequence ID" value="CAK0884681.1"/>
    <property type="molecule type" value="Genomic_DNA"/>
</dbReference>
<sequence length="517" mass="56644">MLVNFPAVAGASGAAESSADRDGPFPSSRAIVGVAAEGAHVGESSRRERGPVGWPRAASASGGLASAVPGGGGGCATCRRPKRVTGKRAWSARESSSGAASESEAAVELKRQRTLARRVKRRHHAVARAIEGGVPLDRCLESGTVTPRVRAQYQRVLEQLKQRCGRQDFFEMPAETMGACLVHYFTSLYLLGEQASTGMYVAAAVSHFNPRFGRLGADTLPRMWKALKGWKRLAPGRAMMPEPLNIWCALMHVLVVRGRRMMAVSLALAVSTYLGPSSLFRLRPGDIVKPGGGSQHWGLLMHPQERATPDKVGEFDLSVRLDSSWLRWIGPVLSEMQMLDPRQPVWEFDYPELLREMKAACRMLQLRPVTPYQARHSGAGIDRASGERTQAEVQRRGGWRQLKNMARYEKSARLGQRAQMHGPMLEAYGDQCLRELERALVWGRARCKALLIGDELATIGSGLAESGVPTWMWRGDALCDERLGAPLERRLQAHMRRGEVVVLFLSPTLPSASKAAG</sequence>
<feature type="compositionally biased region" description="Low complexity" evidence="1">
    <location>
        <begin position="57"/>
        <end position="68"/>
    </location>
</feature>
<feature type="region of interest" description="Disordered" evidence="1">
    <location>
        <begin position="36"/>
        <end position="107"/>
    </location>
</feature>
<accession>A0ABN9WE79</accession>
<proteinExistence type="predicted"/>
<dbReference type="SUPFAM" id="SSF56349">
    <property type="entry name" value="DNA breaking-rejoining enzymes"/>
    <property type="match status" value="1"/>
</dbReference>
<comment type="caution">
    <text evidence="2">The sequence shown here is derived from an EMBL/GenBank/DDBJ whole genome shotgun (WGS) entry which is preliminary data.</text>
</comment>
<evidence type="ECO:0000313" key="3">
    <source>
        <dbReference type="Proteomes" id="UP001189429"/>
    </source>
</evidence>
<gene>
    <name evidence="2" type="ORF">PCOR1329_LOCUS66512</name>
</gene>
<evidence type="ECO:0000256" key="1">
    <source>
        <dbReference type="SAM" id="MobiDB-lite"/>
    </source>
</evidence>
<dbReference type="InterPro" id="IPR011010">
    <property type="entry name" value="DNA_brk_join_enz"/>
</dbReference>
<feature type="non-terminal residue" evidence="2">
    <location>
        <position position="517"/>
    </location>
</feature>
<name>A0ABN9WE79_9DINO</name>
<evidence type="ECO:0000313" key="2">
    <source>
        <dbReference type="EMBL" id="CAK0884681.1"/>
    </source>
</evidence>